<reference evidence="1 2" key="1">
    <citation type="submission" date="2018-06" db="EMBL/GenBank/DDBJ databases">
        <title>Comparative genomics reveals the genomic features of Rhizophagus irregularis, R. cerebriforme, R. diaphanum and Gigaspora rosea, and their symbiotic lifestyle signature.</title>
        <authorList>
            <person name="Morin E."/>
            <person name="San Clemente H."/>
            <person name="Chen E.C.H."/>
            <person name="De La Providencia I."/>
            <person name="Hainaut M."/>
            <person name="Kuo A."/>
            <person name="Kohler A."/>
            <person name="Murat C."/>
            <person name="Tang N."/>
            <person name="Roy S."/>
            <person name="Loubradou J."/>
            <person name="Henrissat B."/>
            <person name="Grigoriev I.V."/>
            <person name="Corradi N."/>
            <person name="Roux C."/>
            <person name="Martin F.M."/>
        </authorList>
    </citation>
    <scope>NUCLEOTIDE SEQUENCE [LARGE SCALE GENOMIC DNA]</scope>
    <source>
        <strain evidence="1 2">DAOM 194757</strain>
    </source>
</reference>
<sequence length="99" mass="11742">MSRICKARLTKEHQQWRYGFYARFVKTYNRLDLLNWQAGIMRKRTLWENSINRRPGIGFKPASKIDPVTRAINDLKKLNSNLETTSKSSIKPNIVYFNH</sequence>
<dbReference type="AlphaFoldDB" id="A0A397TYU9"/>
<keyword evidence="2" id="KW-1185">Reference proteome</keyword>
<protein>
    <submittedName>
        <fullName evidence="1">Uncharacterized protein</fullName>
    </submittedName>
</protein>
<dbReference type="Proteomes" id="UP000266673">
    <property type="component" value="Unassembled WGS sequence"/>
</dbReference>
<gene>
    <name evidence="1" type="ORF">C2G38_2255150</name>
</gene>
<proteinExistence type="predicted"/>
<evidence type="ECO:0000313" key="1">
    <source>
        <dbReference type="EMBL" id="RIB03185.1"/>
    </source>
</evidence>
<evidence type="ECO:0000313" key="2">
    <source>
        <dbReference type="Proteomes" id="UP000266673"/>
    </source>
</evidence>
<comment type="caution">
    <text evidence="1">The sequence shown here is derived from an EMBL/GenBank/DDBJ whole genome shotgun (WGS) entry which is preliminary data.</text>
</comment>
<organism evidence="1 2">
    <name type="scientific">Gigaspora rosea</name>
    <dbReference type="NCBI Taxonomy" id="44941"/>
    <lineage>
        <taxon>Eukaryota</taxon>
        <taxon>Fungi</taxon>
        <taxon>Fungi incertae sedis</taxon>
        <taxon>Mucoromycota</taxon>
        <taxon>Glomeromycotina</taxon>
        <taxon>Glomeromycetes</taxon>
        <taxon>Diversisporales</taxon>
        <taxon>Gigasporaceae</taxon>
        <taxon>Gigaspora</taxon>
    </lineage>
</organism>
<accession>A0A397TYU9</accession>
<dbReference type="EMBL" id="QKWP01002483">
    <property type="protein sequence ID" value="RIB03185.1"/>
    <property type="molecule type" value="Genomic_DNA"/>
</dbReference>
<dbReference type="STRING" id="44941.A0A397TYU9"/>
<name>A0A397TYU9_9GLOM</name>